<dbReference type="InterPro" id="IPR011249">
    <property type="entry name" value="Metalloenz_LuxS/M16"/>
</dbReference>
<evidence type="ECO:0000313" key="4">
    <source>
        <dbReference type="Proteomes" id="UP000670475"/>
    </source>
</evidence>
<dbReference type="InterPro" id="IPR007863">
    <property type="entry name" value="Peptidase_M16_C"/>
</dbReference>
<feature type="region of interest" description="Disordered" evidence="1">
    <location>
        <begin position="212"/>
        <end position="232"/>
    </location>
</feature>
<dbReference type="GO" id="GO:0046872">
    <property type="term" value="F:metal ion binding"/>
    <property type="evidence" value="ECO:0007669"/>
    <property type="project" value="InterPro"/>
</dbReference>
<feature type="domain" description="Peptidase M16 C-terminal" evidence="2">
    <location>
        <begin position="184"/>
        <end position="339"/>
    </location>
</feature>
<dbReference type="RefSeq" id="WP_209340444.1">
    <property type="nucleotide sequence ID" value="NZ_JAGIQL010000049.1"/>
</dbReference>
<dbReference type="EMBL" id="JAGIQL010000049">
    <property type="protein sequence ID" value="MBP0458696.1"/>
    <property type="molecule type" value="Genomic_DNA"/>
</dbReference>
<evidence type="ECO:0000313" key="3">
    <source>
        <dbReference type="EMBL" id="MBP0458696.1"/>
    </source>
</evidence>
<dbReference type="Pfam" id="PF05193">
    <property type="entry name" value="Peptidase_M16_C"/>
    <property type="match status" value="1"/>
</dbReference>
<keyword evidence="4" id="KW-1185">Reference proteome</keyword>
<dbReference type="Gene3D" id="3.30.830.10">
    <property type="entry name" value="Metalloenzyme, LuxS/M16 peptidase-like"/>
    <property type="match status" value="1"/>
</dbReference>
<sequence>MIGTAVTQPRVLGARSAHGAEIHVAPLATTPLVRVHLAMRVGTPALGDLAEAEVFQAHWLTTPRVTALQRLGAAVQVARSQHWLSFAATAPSALAEEAVDTVCSAAAPVPIGEDELRGATDRARRQALGMAARPASVTTELVTRAALGHVPPALSTQLTGAMWDAPSASATGSFTARRAANSPAHLVVCGDVEPRRTLDAARAAMDRVQAGTRDPAPVLPGRVGGDGARQEHARPGWSVAHLRYAYDGLHRDHPLFPASLVATAALGYFSGRINTRVRERLGLAYRTDASPGQYLDHDMVFVEADVAPGHVATADAEITSIIDDFADRGLRDGELDAVVSFMTGQYALALSSQAGLASSVLSYATSGLGVPRISGVPHAISRTTAGEVGEAARLVHGAGPVAHVVVRPATPRK</sequence>
<comment type="caution">
    <text evidence="3">The sequence shown here is derived from an EMBL/GenBank/DDBJ whole genome shotgun (WGS) entry which is preliminary data.</text>
</comment>
<gene>
    <name evidence="3" type="ORF">JFN87_14455</name>
</gene>
<evidence type="ECO:0000256" key="1">
    <source>
        <dbReference type="SAM" id="MobiDB-lite"/>
    </source>
</evidence>
<dbReference type="SUPFAM" id="SSF63411">
    <property type="entry name" value="LuxS/MPP-like metallohydrolase"/>
    <property type="match status" value="2"/>
</dbReference>
<proteinExistence type="predicted"/>
<dbReference type="Proteomes" id="UP000670475">
    <property type="component" value="Unassembled WGS sequence"/>
</dbReference>
<protein>
    <submittedName>
        <fullName evidence="3">Insulinase family protein</fullName>
    </submittedName>
</protein>
<organism evidence="3 4">
    <name type="scientific">Streptomyces montanisoli</name>
    <dbReference type="NCBI Taxonomy" id="2798581"/>
    <lineage>
        <taxon>Bacteria</taxon>
        <taxon>Bacillati</taxon>
        <taxon>Actinomycetota</taxon>
        <taxon>Actinomycetes</taxon>
        <taxon>Kitasatosporales</taxon>
        <taxon>Streptomycetaceae</taxon>
        <taxon>Streptomyces</taxon>
    </lineage>
</organism>
<accession>A0A940ME60</accession>
<dbReference type="AlphaFoldDB" id="A0A940ME60"/>
<reference evidence="3" key="1">
    <citation type="submission" date="2021-03" db="EMBL/GenBank/DDBJ databases">
        <title>Whole genome sequence of Streptomyces bomunensis MMS17-BM035.</title>
        <authorList>
            <person name="Lee J.H."/>
        </authorList>
    </citation>
    <scope>NUCLEOTIDE SEQUENCE</scope>
    <source>
        <strain evidence="3">MMS17-BM035</strain>
    </source>
</reference>
<name>A0A940ME60_9ACTN</name>
<evidence type="ECO:0000259" key="2">
    <source>
        <dbReference type="Pfam" id="PF05193"/>
    </source>
</evidence>